<dbReference type="PROSITE" id="PS51257">
    <property type="entry name" value="PROKAR_LIPOPROTEIN"/>
    <property type="match status" value="1"/>
</dbReference>
<organism evidence="2 3">
    <name type="scientific">Candidatus Cryptobacteroides gallistercoris</name>
    <dbReference type="NCBI Taxonomy" id="2840765"/>
    <lineage>
        <taxon>Bacteria</taxon>
        <taxon>Pseudomonadati</taxon>
        <taxon>Bacteroidota</taxon>
        <taxon>Bacteroidia</taxon>
        <taxon>Bacteroidales</taxon>
        <taxon>Candidatus Cryptobacteroides</taxon>
    </lineage>
</organism>
<dbReference type="InterPro" id="IPR013783">
    <property type="entry name" value="Ig-like_fold"/>
</dbReference>
<reference evidence="2" key="1">
    <citation type="submission" date="2020-10" db="EMBL/GenBank/DDBJ databases">
        <authorList>
            <person name="Gilroy R."/>
        </authorList>
    </citation>
    <scope>NUCLEOTIDE SEQUENCE</scope>
    <source>
        <strain evidence="2">F1-3629</strain>
    </source>
</reference>
<feature type="signal peptide" evidence="1">
    <location>
        <begin position="1"/>
        <end position="20"/>
    </location>
</feature>
<reference evidence="2" key="2">
    <citation type="journal article" date="2021" name="PeerJ">
        <title>Extensive microbial diversity within the chicken gut microbiome revealed by metagenomics and culture.</title>
        <authorList>
            <person name="Gilroy R."/>
            <person name="Ravi A."/>
            <person name="Getino M."/>
            <person name="Pursley I."/>
            <person name="Horton D.L."/>
            <person name="Alikhan N.F."/>
            <person name="Baker D."/>
            <person name="Gharbi K."/>
            <person name="Hall N."/>
            <person name="Watson M."/>
            <person name="Adriaenssens E.M."/>
            <person name="Foster-Nyarko E."/>
            <person name="Jarju S."/>
            <person name="Secka A."/>
            <person name="Antonio M."/>
            <person name="Oren A."/>
            <person name="Chaudhuri R.R."/>
            <person name="La Ragione R."/>
            <person name="Hildebrand F."/>
            <person name="Pallen M.J."/>
        </authorList>
    </citation>
    <scope>NUCLEOTIDE SEQUENCE</scope>
    <source>
        <strain evidence="2">F1-3629</strain>
    </source>
</reference>
<keyword evidence="1" id="KW-0732">Signal</keyword>
<gene>
    <name evidence="2" type="ORF">IAC07_04820</name>
</gene>
<dbReference type="AlphaFoldDB" id="A0A940IGL0"/>
<protein>
    <submittedName>
        <fullName evidence="2">BACON domain-containing protein</fullName>
    </submittedName>
</protein>
<proteinExistence type="predicted"/>
<name>A0A940IGL0_9BACT</name>
<comment type="caution">
    <text evidence="2">The sequence shown here is derived from an EMBL/GenBank/DDBJ whole genome shotgun (WGS) entry which is preliminary data.</text>
</comment>
<evidence type="ECO:0000256" key="1">
    <source>
        <dbReference type="SAM" id="SignalP"/>
    </source>
</evidence>
<dbReference type="EMBL" id="JADIMJ010000071">
    <property type="protein sequence ID" value="MBO8454030.1"/>
    <property type="molecule type" value="Genomic_DNA"/>
</dbReference>
<dbReference type="Gene3D" id="2.60.40.10">
    <property type="entry name" value="Immunoglobulins"/>
    <property type="match status" value="1"/>
</dbReference>
<dbReference type="Proteomes" id="UP000771749">
    <property type="component" value="Unassembled WGS sequence"/>
</dbReference>
<evidence type="ECO:0000313" key="3">
    <source>
        <dbReference type="Proteomes" id="UP000771749"/>
    </source>
</evidence>
<feature type="chain" id="PRO_5037368474" evidence="1">
    <location>
        <begin position="21"/>
        <end position="822"/>
    </location>
</feature>
<evidence type="ECO:0000313" key="2">
    <source>
        <dbReference type="EMBL" id="MBO8454030.1"/>
    </source>
</evidence>
<accession>A0A940IGL0</accession>
<sequence length="822" mass="89442">MKRILAILTGALLLAACVNEQDPTVPVISIIEAPDEFTSEAQRGTITYSITDKHTGAEVSLAVDAVPSADWIYDVDASSPGSVVFSIGENDSENPRTASVSIAAPGAESVSVSVSQEGRSGSSAVQGFAIEVTDITAFEATIKVIPEDPEMTYLLLTGTKEEIDAYESDEELIQYNLDLFSSIAETYGYSLEMLLEDVLLRSGETVTTMDTFLPDTDYYIYVYGMGKDAVPVTAVFKEPLRTAPVPWFDEDIAITFPEVGTRNISAVFTPGSASFRYLAGNLTAAEYDTYGDDKIVPTMITEIQYVINMYAGLGIEKTWADFTYSGPIQIDSPNLYSGSEYVYYAFGVDNGYQTTPLSVERKKTLSVEVTDDCRFDMGLVEAGPYEATLSVSPSSDDTKYFITVFEDSSVEGLSPEVIADACINGMQTEPGWVSSLFSGYREETFGGLVPNSGYTFVAFGVDEKGERTTDVGIFNFSTAEVPRSDMTFRVSVESADYSSITVNVSPSSQDETYVMGIITEAQYQSLGRDPDAVAEDACRNNTDHALYQNQGEVSQRIYYDYDYDFVRPGTVYYVFVFGCSYWNQTTDVTVVRCETPEREVSDASVRIDVTVYDGNDLVEFDPEKYPASTWSDIAALRIEFIPTSGTDHWYGWIEERSAEYMQGLNLDVLLGAIKANGSRFPGTSSGVSVLGVPWNYSNCAALALGVDADGKDGDPVIVSLEADRSQIAEFEPELFSGSSSASSVPLSSSFTAAERVREARGNAVIREYVPKRYLLAPEDVEAVTSGRSAAAGEIRSLKEIARETVAAMLESRGEALPEAAGI</sequence>